<organism evidence="3 4">
    <name type="scientific">Chryseobacterium gallinarum</name>
    <dbReference type="NCBI Taxonomy" id="1324352"/>
    <lineage>
        <taxon>Bacteria</taxon>
        <taxon>Pseudomonadati</taxon>
        <taxon>Bacteroidota</taxon>
        <taxon>Flavobacteriia</taxon>
        <taxon>Flavobacteriales</taxon>
        <taxon>Weeksellaceae</taxon>
        <taxon>Chryseobacterium group</taxon>
        <taxon>Chryseobacterium</taxon>
    </lineage>
</organism>
<proteinExistence type="predicted"/>
<name>A0ABX6KW58_CHRGL</name>
<dbReference type="Pfam" id="PF18962">
    <property type="entry name" value="Por_Secre_tail"/>
    <property type="match status" value="1"/>
</dbReference>
<dbReference type="EMBL" id="CP050995">
    <property type="protein sequence ID" value="QIY92523.1"/>
    <property type="molecule type" value="Genomic_DNA"/>
</dbReference>
<dbReference type="NCBIfam" id="TIGR04183">
    <property type="entry name" value="Por_Secre_tail"/>
    <property type="match status" value="1"/>
</dbReference>
<dbReference type="Proteomes" id="UP000501570">
    <property type="component" value="Chromosome"/>
</dbReference>
<evidence type="ECO:0000313" key="3">
    <source>
        <dbReference type="EMBL" id="QIY92523.1"/>
    </source>
</evidence>
<keyword evidence="4" id="KW-1185">Reference proteome</keyword>
<evidence type="ECO:0000313" key="4">
    <source>
        <dbReference type="Proteomes" id="UP000501570"/>
    </source>
</evidence>
<keyword evidence="1" id="KW-0732">Signal</keyword>
<dbReference type="InterPro" id="IPR026444">
    <property type="entry name" value="Secre_tail"/>
</dbReference>
<evidence type="ECO:0000256" key="1">
    <source>
        <dbReference type="ARBA" id="ARBA00022729"/>
    </source>
</evidence>
<accession>A0ABX6KW58</accession>
<evidence type="ECO:0000259" key="2">
    <source>
        <dbReference type="Pfam" id="PF18962"/>
    </source>
</evidence>
<gene>
    <name evidence="3" type="ORF">FOB44_18525</name>
</gene>
<feature type="domain" description="Secretion system C-terminal sorting" evidence="2">
    <location>
        <begin position="476"/>
        <end position="537"/>
    </location>
</feature>
<dbReference type="RefSeq" id="WP_168239433.1">
    <property type="nucleotide sequence ID" value="NZ_CP050995.1"/>
</dbReference>
<protein>
    <submittedName>
        <fullName evidence="3">T9SS type A sorting domain-containing protein</fullName>
    </submittedName>
</protein>
<reference evidence="3 4" key="1">
    <citation type="submission" date="2019-09" db="EMBL/GenBank/DDBJ databases">
        <title>FDA dAtabase for Regulatory Grade micrObial Sequences (FDA-ARGOS): Supporting development and validation of Infectious Disease Dx tests.</title>
        <authorList>
            <person name="Sciortino C."/>
            <person name="Tallon L."/>
            <person name="Sadzewicz L."/>
            <person name="Vavikolanu K."/>
            <person name="Mehta A."/>
            <person name="Aluvathingal J."/>
            <person name="Nadendla S."/>
            <person name="Nandy P."/>
            <person name="Geyer C."/>
            <person name="Yan Y."/>
            <person name="Sichtig H."/>
        </authorList>
    </citation>
    <scope>NUCLEOTIDE SEQUENCE [LARGE SCALE GENOMIC DNA]</scope>
    <source>
        <strain evidence="3 4">FDAARGOS_636</strain>
    </source>
</reference>
<sequence>MKNLFLSILVLAGMITARSQWNPDTGQNVKVVDTNSEVFGFPTAMSDGKTYVTYWKKVNAPVNYELWLQILDQNGNKQLGNNGIMISNQIPMSTYFAVEGTAIDSSDNLYIGITGTGAGNAGYVFKITPQGNSVWPNGIMLGEAALPKILPLSGGDIMVAYAPITQKYTKVQRFNSNGQAVWQAPVDIKSDDFSKETNPVGLFKVSDNEYEIIFNQSIGGTNAYLFAQKINHEGTILWNAPKQVSTKVTSSVGEYNSIVVDGTTVYCAYIGSDNNALYGYLQKINSDGTLPWGADGVNFTTDPSNFQLGIKAAMTPGAPHVWAIAHYANSSQNLGGEFVQKFDKNTGTRLLTNTAKQIYPIDSSLRHHAGNLYLINDNPFFIIQKNTDPNSNAISLNVVSLNNSGDFSWAQEHFPMATYPAAKSGITSLAPVNGQNVIVFHEKKASDSEESIYAQNFKFSALNTQETQGNQLSDIIYPNPAKDVISIKGMKDQKYEIYNTTGQLIQSGNIKGSKISVQNLLKGVYYLKIKDRNHTHTFSKE</sequence>